<name>A0A7J6R916_PEROL</name>
<dbReference type="InterPro" id="IPR000086">
    <property type="entry name" value="NUDIX_hydrolase_dom"/>
</dbReference>
<dbReference type="Gene3D" id="3.90.79.10">
    <property type="entry name" value="Nucleoside Triphosphate Pyrophosphohydrolase"/>
    <property type="match status" value="1"/>
</dbReference>
<dbReference type="InterPro" id="IPR045121">
    <property type="entry name" value="CoAse"/>
</dbReference>
<sequence length="1266" mass="137581">MPALTIPQITARLARQSPVLSAAKVAVKSRAMVACIVRPGPQPRDPAEMLLIRRAAREGDPWSGQTAFPGGRCDVEDGACDFTTVCREVREELGVDLTNRKHYRYLGRVSDMETFKSRRVNMVIGCFVYEQLVPRAFTLAVEEVAACGWVPLTAVACAREGDVNEVKWSIPRDTSMYWYLHLLGLTELTLPSLVVCLRDATKIRPEVDVDALSLWGMTLCFSEMLTMDPSTGLTPYRSLPVVGCKIPHMFNSALHDMVYTLYVAAWRKALTRHASGVVLCESVGGGMAAVVLQHPKSRIMKWAITLRLMWDFDSCLAEVDLLGGTSSRATVGLMDLKAVGRRKRPRRELTPSTLETTREVDDYEQSFGGWASSRAEAPVLTGRFDCQYTAQVTQKRKRYEEGVLVLCGGGVSLCNPEDDEVVDSAIWSYTLRRDWNKAQAQSATLEMLLQRHIARVQFGSGEGGLIQGTGCVAAGCQGGPEGLSRGSVNVGVVSADMFRSAAAIESCAFGGLCRPPISTPDAEDGEFEAILRKGQARTEHSDDGDAPLLLKPSRAPPQAPSRSSPISETREDVTVASTFPPYRSPTTPFDLLDLDLVIPCKSGDAAIAVDASPVAVSMHGYALLWLNTIYRALYQGVRELATGLRPTRSAAPRFKACPLGPTCKLKITDKGEARLYFPGYSKGATKKGRGGSKLFFKSSTVRDKEARIETPDVFLFLVKGTWVVYASAWRGLNPQGLLQVRPLTEATRRFQEGLVVGSTLACSKLHCLEGVGHRLQYLQTIREVLSTKGDDGSSGDSESDLFNAGSGSRASLDPRAICCTSLCLFRGQDSSRGHRLLGRALSLPAAVDLDNCMAATMALFPGLNSEQVAVLEQVRAWFSDSSAEPLIMVQGVYGSGKTTVLAAVMALLYEILVASCGPVVPVAHRRVGLLSLTNVAVDNVLLKLKSKGLQDFVRLGVHDRIAVGIRDEYFARTQSRVQKEGPPGLSALEWKARAIVAATLASAADLASTIPCPFVVIDECSQVTEPTLMLPLMRSLRPVRMLMFGDPRQLPPPPDDCPIKAPTGSTSVMKLIAERHAAHPGGKVMMRSLQLRTQYRCHPDISAICSTLFYDGQVTTRYTAPAAGAPLSGMPAVIALLHNSSSPPLRSGDSLYHPEEADLVASLVQRLCRRTQNISVICMYKAMVQEVKDRVTQPVTVATVDSFQGSEASIVIVVLTYQRSPGGCFGTFISDPQRANVAISRARDHLVVVGHETAFHRSSTRVWPFV</sequence>
<feature type="domain" description="Nudix hydrolase" evidence="7">
    <location>
        <begin position="27"/>
        <end position="171"/>
    </location>
</feature>
<dbReference type="PANTHER" id="PTHR43788:SF8">
    <property type="entry name" value="DNA-BINDING PROTEIN SMUBP-2"/>
    <property type="match status" value="1"/>
</dbReference>
<dbReference type="EMBL" id="JABANM010024023">
    <property type="protein sequence ID" value="KAF4716902.1"/>
    <property type="molecule type" value="Genomic_DNA"/>
</dbReference>
<dbReference type="InterPro" id="IPR047187">
    <property type="entry name" value="SF1_C_Upf1"/>
</dbReference>
<dbReference type="InterPro" id="IPR027417">
    <property type="entry name" value="P-loop_NTPase"/>
</dbReference>
<evidence type="ECO:0000256" key="3">
    <source>
        <dbReference type="ARBA" id="ARBA00022801"/>
    </source>
</evidence>
<keyword evidence="4" id="KW-0347">Helicase</keyword>
<dbReference type="SUPFAM" id="SSF52540">
    <property type="entry name" value="P-loop containing nucleoside triphosphate hydrolases"/>
    <property type="match status" value="1"/>
</dbReference>
<dbReference type="AlphaFoldDB" id="A0A7J6R916"/>
<dbReference type="CDD" id="cd18808">
    <property type="entry name" value="SF1_C_Upf1"/>
    <property type="match status" value="1"/>
</dbReference>
<organism evidence="8 9">
    <name type="scientific">Perkinsus olseni</name>
    <name type="common">Perkinsus atlanticus</name>
    <dbReference type="NCBI Taxonomy" id="32597"/>
    <lineage>
        <taxon>Eukaryota</taxon>
        <taxon>Sar</taxon>
        <taxon>Alveolata</taxon>
        <taxon>Perkinsozoa</taxon>
        <taxon>Perkinsea</taxon>
        <taxon>Perkinsida</taxon>
        <taxon>Perkinsidae</taxon>
        <taxon>Perkinsus</taxon>
    </lineage>
</organism>
<gene>
    <name evidence="8" type="ORF">FOZ62_017396</name>
</gene>
<dbReference type="InterPro" id="IPR050534">
    <property type="entry name" value="Coronavir_polyprotein_1ab"/>
</dbReference>
<evidence type="ECO:0000256" key="1">
    <source>
        <dbReference type="ARBA" id="ARBA00007913"/>
    </source>
</evidence>
<dbReference type="Pfam" id="PF13086">
    <property type="entry name" value="AAA_11"/>
    <property type="match status" value="1"/>
</dbReference>
<dbReference type="GO" id="GO:0043139">
    <property type="term" value="F:5'-3' DNA helicase activity"/>
    <property type="evidence" value="ECO:0007669"/>
    <property type="project" value="TreeGrafter"/>
</dbReference>
<evidence type="ECO:0000256" key="2">
    <source>
        <dbReference type="ARBA" id="ARBA00022741"/>
    </source>
</evidence>
<feature type="region of interest" description="Disordered" evidence="6">
    <location>
        <begin position="535"/>
        <end position="581"/>
    </location>
</feature>
<dbReference type="CDD" id="cd03426">
    <property type="entry name" value="NUDIX_CoAse_Nudt7"/>
    <property type="match status" value="1"/>
</dbReference>
<evidence type="ECO:0000256" key="5">
    <source>
        <dbReference type="ARBA" id="ARBA00022840"/>
    </source>
</evidence>
<dbReference type="InterPro" id="IPR041679">
    <property type="entry name" value="DNA2/NAM7-like_C"/>
</dbReference>
<keyword evidence="5" id="KW-0067">ATP-binding</keyword>
<proteinExistence type="inferred from homology"/>
<evidence type="ECO:0000259" key="7">
    <source>
        <dbReference type="PROSITE" id="PS51462"/>
    </source>
</evidence>
<keyword evidence="3" id="KW-0378">Hydrolase</keyword>
<accession>A0A7J6R916</accession>
<evidence type="ECO:0000256" key="4">
    <source>
        <dbReference type="ARBA" id="ARBA00022806"/>
    </source>
</evidence>
<dbReference type="InterPro" id="IPR015797">
    <property type="entry name" value="NUDIX_hydrolase-like_dom_sf"/>
</dbReference>
<feature type="non-terminal residue" evidence="8">
    <location>
        <position position="1"/>
    </location>
</feature>
<protein>
    <recommendedName>
        <fullName evidence="7">Nudix hydrolase domain-containing protein</fullName>
    </recommendedName>
</protein>
<dbReference type="Pfam" id="PF13087">
    <property type="entry name" value="AAA_12"/>
    <property type="match status" value="1"/>
</dbReference>
<dbReference type="Proteomes" id="UP000574390">
    <property type="component" value="Unassembled WGS sequence"/>
</dbReference>
<feature type="region of interest" description="Disordered" evidence="6">
    <location>
        <begin position="788"/>
        <end position="808"/>
    </location>
</feature>
<dbReference type="PANTHER" id="PTHR43788">
    <property type="entry name" value="DNA2/NAM7 HELICASE FAMILY MEMBER"/>
    <property type="match status" value="1"/>
</dbReference>
<dbReference type="GO" id="GO:0005524">
    <property type="term" value="F:ATP binding"/>
    <property type="evidence" value="ECO:0007669"/>
    <property type="project" value="UniProtKB-KW"/>
</dbReference>
<reference evidence="8 9" key="1">
    <citation type="submission" date="2020-04" db="EMBL/GenBank/DDBJ databases">
        <title>Perkinsus olseni comparative genomics.</title>
        <authorList>
            <person name="Bogema D.R."/>
        </authorList>
    </citation>
    <scope>NUCLEOTIDE SEQUENCE [LARGE SCALE GENOMIC DNA]</scope>
    <source>
        <strain evidence="8">ATCC PRA-205</strain>
    </source>
</reference>
<dbReference type="Gene3D" id="3.40.50.300">
    <property type="entry name" value="P-loop containing nucleotide triphosphate hydrolases"/>
    <property type="match status" value="2"/>
</dbReference>
<dbReference type="Pfam" id="PF00293">
    <property type="entry name" value="NUDIX"/>
    <property type="match status" value="1"/>
</dbReference>
<keyword evidence="2" id="KW-0547">Nucleotide-binding</keyword>
<dbReference type="GO" id="GO:0010945">
    <property type="term" value="F:coenzyme A diphosphatase activity"/>
    <property type="evidence" value="ECO:0007669"/>
    <property type="project" value="InterPro"/>
</dbReference>
<comment type="caution">
    <text evidence="8">The sequence shown here is derived from an EMBL/GenBank/DDBJ whole genome shotgun (WGS) entry which is preliminary data.</text>
</comment>
<evidence type="ECO:0000313" key="9">
    <source>
        <dbReference type="Proteomes" id="UP000574390"/>
    </source>
</evidence>
<evidence type="ECO:0000256" key="6">
    <source>
        <dbReference type="SAM" id="MobiDB-lite"/>
    </source>
</evidence>
<dbReference type="PROSITE" id="PS51462">
    <property type="entry name" value="NUDIX"/>
    <property type="match status" value="1"/>
</dbReference>
<dbReference type="SUPFAM" id="SSF55811">
    <property type="entry name" value="Nudix"/>
    <property type="match status" value="1"/>
</dbReference>
<evidence type="ECO:0000313" key="8">
    <source>
        <dbReference type="EMBL" id="KAF4716902.1"/>
    </source>
</evidence>
<comment type="similarity">
    <text evidence="1">Belongs to the DNA2/NAM7 helicase family.</text>
</comment>
<dbReference type="InterPro" id="IPR041677">
    <property type="entry name" value="DNA2/NAM7_AAA_11"/>
</dbReference>